<evidence type="ECO:0000256" key="2">
    <source>
        <dbReference type="ARBA" id="ARBA00008327"/>
    </source>
</evidence>
<dbReference type="PANTHER" id="PTHR10558:SF1">
    <property type="entry name" value="CORTISTATIN"/>
    <property type="match status" value="1"/>
</dbReference>
<organism evidence="10 11">
    <name type="scientific">Gekko japonicus</name>
    <name type="common">Schlegel's Japanese gecko</name>
    <dbReference type="NCBI Taxonomy" id="146911"/>
    <lineage>
        <taxon>Eukaryota</taxon>
        <taxon>Metazoa</taxon>
        <taxon>Chordata</taxon>
        <taxon>Craniata</taxon>
        <taxon>Vertebrata</taxon>
        <taxon>Euteleostomi</taxon>
        <taxon>Lepidosauria</taxon>
        <taxon>Squamata</taxon>
        <taxon>Bifurcata</taxon>
        <taxon>Gekkota</taxon>
        <taxon>Gekkonidae</taxon>
        <taxon>Gekkoninae</taxon>
        <taxon>Gekko</taxon>
    </lineage>
</organism>
<protein>
    <submittedName>
        <fullName evidence="11">Somatostatin-2-like</fullName>
    </submittedName>
</protein>
<keyword evidence="6 8" id="KW-0732">Signal</keyword>
<keyword evidence="5" id="KW-0372">Hormone</keyword>
<keyword evidence="4" id="KW-0165">Cleavage on pair of basic residues</keyword>
<comment type="subcellular location">
    <subcellularLocation>
        <location evidence="1">Secreted</location>
    </subcellularLocation>
</comment>
<keyword evidence="7" id="KW-1015">Disulfide bond</keyword>
<evidence type="ECO:0000256" key="3">
    <source>
        <dbReference type="ARBA" id="ARBA00022525"/>
    </source>
</evidence>
<gene>
    <name evidence="11" type="primary">LOC107114980</name>
</gene>
<dbReference type="RefSeq" id="XP_015272075.1">
    <property type="nucleotide sequence ID" value="XM_015416589.1"/>
</dbReference>
<evidence type="ECO:0000313" key="11">
    <source>
        <dbReference type="RefSeq" id="XP_015272075.1"/>
    </source>
</evidence>
<feature type="domain" description="Somatostatin/Cortistatin C-terminal" evidence="9">
    <location>
        <begin position="91"/>
        <end position="108"/>
    </location>
</feature>
<evidence type="ECO:0000256" key="5">
    <source>
        <dbReference type="ARBA" id="ARBA00022702"/>
    </source>
</evidence>
<evidence type="ECO:0000256" key="4">
    <source>
        <dbReference type="ARBA" id="ARBA00022685"/>
    </source>
</evidence>
<evidence type="ECO:0000256" key="8">
    <source>
        <dbReference type="SAM" id="SignalP"/>
    </source>
</evidence>
<evidence type="ECO:0000256" key="6">
    <source>
        <dbReference type="ARBA" id="ARBA00022729"/>
    </source>
</evidence>
<sequence length="108" mass="12151">MQLVASLLAVLLLVWSVRASALPGEDKLSAQSSREQFKARKGLILKMLADLLDEVDTYHETTASLDPDDPLASELEEEHSILEQLSQTTQRDRKAPCKNFFWKTFTAC</sequence>
<name>A0ABM1KED8_GEKJA</name>
<feature type="chain" id="PRO_5045507177" evidence="8">
    <location>
        <begin position="20"/>
        <end position="108"/>
    </location>
</feature>
<accession>A0ABM1KED8</accession>
<proteinExistence type="inferred from homology"/>
<evidence type="ECO:0000313" key="10">
    <source>
        <dbReference type="Proteomes" id="UP000694871"/>
    </source>
</evidence>
<evidence type="ECO:0000256" key="1">
    <source>
        <dbReference type="ARBA" id="ARBA00004613"/>
    </source>
</evidence>
<dbReference type="PIRSF" id="PIRSF001814">
    <property type="entry name" value="Somatostatin"/>
    <property type="match status" value="1"/>
</dbReference>
<dbReference type="Pfam" id="PF03002">
    <property type="entry name" value="Somatostatin"/>
    <property type="match status" value="1"/>
</dbReference>
<feature type="signal peptide" evidence="8">
    <location>
        <begin position="1"/>
        <end position="19"/>
    </location>
</feature>
<dbReference type="InterPro" id="IPR004250">
    <property type="entry name" value="Somatostatin"/>
</dbReference>
<keyword evidence="10" id="KW-1185">Reference proteome</keyword>
<dbReference type="PANTHER" id="PTHR10558">
    <property type="entry name" value="SOMATOSTATIN"/>
    <property type="match status" value="1"/>
</dbReference>
<evidence type="ECO:0000259" key="9">
    <source>
        <dbReference type="Pfam" id="PF03002"/>
    </source>
</evidence>
<dbReference type="InterPro" id="IPR018142">
    <property type="entry name" value="Somatostatin/Cortistatin_C"/>
</dbReference>
<evidence type="ECO:0000256" key="7">
    <source>
        <dbReference type="ARBA" id="ARBA00023157"/>
    </source>
</evidence>
<reference evidence="11" key="1">
    <citation type="submission" date="2025-08" db="UniProtKB">
        <authorList>
            <consortium name="RefSeq"/>
        </authorList>
    </citation>
    <scope>IDENTIFICATION</scope>
</reference>
<comment type="similarity">
    <text evidence="2">Belongs to the somatostatin family.</text>
</comment>
<dbReference type="GeneID" id="107114980"/>
<keyword evidence="3" id="KW-0964">Secreted</keyword>
<dbReference type="Proteomes" id="UP000694871">
    <property type="component" value="Unplaced"/>
</dbReference>